<organism evidence="3 4">
    <name type="scientific">Deinococcus maricopensis (strain DSM 21211 / LMG 22137 / NRRL B-23946 / LB-34)</name>
    <dbReference type="NCBI Taxonomy" id="709986"/>
    <lineage>
        <taxon>Bacteria</taxon>
        <taxon>Thermotogati</taxon>
        <taxon>Deinococcota</taxon>
        <taxon>Deinococci</taxon>
        <taxon>Deinococcales</taxon>
        <taxon>Deinococcaceae</taxon>
        <taxon>Deinococcus</taxon>
    </lineage>
</organism>
<dbReference type="CDD" id="cd19088">
    <property type="entry name" value="AKR_AKR13B1"/>
    <property type="match status" value="1"/>
</dbReference>
<dbReference type="OrthoDB" id="9773828at2"/>
<dbReference type="Proteomes" id="UP000008635">
    <property type="component" value="Chromosome"/>
</dbReference>
<keyword evidence="4" id="KW-1185">Reference proteome</keyword>
<evidence type="ECO:0000313" key="4">
    <source>
        <dbReference type="Proteomes" id="UP000008635"/>
    </source>
</evidence>
<sequence length="301" mass="33051">MTNPTPNAQASGTFTIGGDLTVHRLGFGAMRVTGPGIWGDPQDPQEARRTLARLPELGVNFIDTADSYGPAVSEELLRDTLHPYTDTVIATKGGLTRTGPDVWIPVGRPEYLRQAVHLSLRRLGVDRLDLWQLHRIDPTVPRDEQFSVIADMQREGLIRHVGLSEVTVEEIQAAQQHFTVATVQNLYNLVNRKSEDVLDHCEREGIGFIPWFPLAAGNLARPGSVLDTVAHQLGATPSQVALAWVLRRSAVMLPIPGTGKVKHLEENVAAADLQLSDEDFNALNAAGQDEWTSQQKQTPQD</sequence>
<dbReference type="Pfam" id="PF00248">
    <property type="entry name" value="Aldo_ket_red"/>
    <property type="match status" value="1"/>
</dbReference>
<reference evidence="3 4" key="1">
    <citation type="journal article" date="2011" name="Stand. Genomic Sci.">
        <title>Complete genome sequence of Deinococcus maricopensis type strain (LB-34).</title>
        <authorList>
            <person name="Pukall R."/>
            <person name="Zeytun A."/>
            <person name="Lucas S."/>
            <person name="Lapidus A."/>
            <person name="Hammon N."/>
            <person name="Deshpande S."/>
            <person name="Nolan M."/>
            <person name="Cheng J.F."/>
            <person name="Pitluck S."/>
            <person name="Liolios K."/>
            <person name="Pagani I."/>
            <person name="Mikhailova N."/>
            <person name="Ivanova N."/>
            <person name="Mavromatis K."/>
            <person name="Pati A."/>
            <person name="Tapia R."/>
            <person name="Han C."/>
            <person name="Goodwin L."/>
            <person name="Chen A."/>
            <person name="Palaniappan K."/>
            <person name="Land M."/>
            <person name="Hauser L."/>
            <person name="Chang Y.J."/>
            <person name="Jeffries C.D."/>
            <person name="Brambilla E.M."/>
            <person name="Rohde M."/>
            <person name="Goker M."/>
            <person name="Detter J.C."/>
            <person name="Woyke T."/>
            <person name="Bristow J."/>
            <person name="Eisen J.A."/>
            <person name="Markowitz V."/>
            <person name="Hugenholtz P."/>
            <person name="Kyrpides N.C."/>
            <person name="Klenk H.P."/>
        </authorList>
    </citation>
    <scope>NUCLEOTIDE SEQUENCE [LARGE SCALE GENOMIC DNA]</scope>
    <source>
        <strain evidence="4">DSM 21211 / LMG 22137 / NRRL B-23946 / LB-34</strain>
    </source>
</reference>
<dbReference type="GO" id="GO:0005737">
    <property type="term" value="C:cytoplasm"/>
    <property type="evidence" value="ECO:0007669"/>
    <property type="project" value="TreeGrafter"/>
</dbReference>
<dbReference type="EMBL" id="CP002454">
    <property type="protein sequence ID" value="ADV66418.1"/>
    <property type="molecule type" value="Genomic_DNA"/>
</dbReference>
<evidence type="ECO:0000256" key="1">
    <source>
        <dbReference type="ARBA" id="ARBA00023002"/>
    </source>
</evidence>
<dbReference type="AlphaFoldDB" id="E8U5S9"/>
<dbReference type="GO" id="GO:0016491">
    <property type="term" value="F:oxidoreductase activity"/>
    <property type="evidence" value="ECO:0007669"/>
    <property type="project" value="UniProtKB-KW"/>
</dbReference>
<dbReference type="PANTHER" id="PTHR43625:SF40">
    <property type="entry name" value="ALDO-KETO REDUCTASE YAKC [NADP(+)]"/>
    <property type="match status" value="1"/>
</dbReference>
<protein>
    <submittedName>
        <fullName evidence="3">NADP-dependent oxidoreductase domain protein</fullName>
    </submittedName>
</protein>
<accession>E8U5S9</accession>
<dbReference type="HOGENOM" id="CLU_023205_2_1_0"/>
<dbReference type="KEGG" id="dmr:Deima_0762"/>
<dbReference type="RefSeq" id="WP_013555923.1">
    <property type="nucleotide sequence ID" value="NC_014958.1"/>
</dbReference>
<dbReference type="InterPro" id="IPR023210">
    <property type="entry name" value="NADP_OxRdtase_dom"/>
</dbReference>
<dbReference type="InterPro" id="IPR036812">
    <property type="entry name" value="NAD(P)_OxRdtase_dom_sf"/>
</dbReference>
<evidence type="ECO:0000259" key="2">
    <source>
        <dbReference type="Pfam" id="PF00248"/>
    </source>
</evidence>
<evidence type="ECO:0000313" key="3">
    <source>
        <dbReference type="EMBL" id="ADV66418.1"/>
    </source>
</evidence>
<proteinExistence type="predicted"/>
<dbReference type="PANTHER" id="PTHR43625">
    <property type="entry name" value="AFLATOXIN B1 ALDEHYDE REDUCTASE"/>
    <property type="match status" value="1"/>
</dbReference>
<dbReference type="SUPFAM" id="SSF51430">
    <property type="entry name" value="NAD(P)-linked oxidoreductase"/>
    <property type="match status" value="1"/>
</dbReference>
<gene>
    <name evidence="3" type="ordered locus">Deima_0762</name>
</gene>
<feature type="domain" description="NADP-dependent oxidoreductase" evidence="2">
    <location>
        <begin position="24"/>
        <end position="286"/>
    </location>
</feature>
<keyword evidence="1" id="KW-0560">Oxidoreductase</keyword>
<dbReference type="InterPro" id="IPR050791">
    <property type="entry name" value="Aldo-Keto_reductase"/>
</dbReference>
<dbReference type="eggNOG" id="COG0667">
    <property type="taxonomic scope" value="Bacteria"/>
</dbReference>
<name>E8U5S9_DEIML</name>
<dbReference type="PRINTS" id="PR00069">
    <property type="entry name" value="ALDKETRDTASE"/>
</dbReference>
<reference evidence="4" key="2">
    <citation type="submission" date="2011-01" db="EMBL/GenBank/DDBJ databases">
        <title>The complete genome of Deinococcus maricopensis DSM 21211.</title>
        <authorList>
            <consortium name="US DOE Joint Genome Institute (JGI-PGF)"/>
            <person name="Lucas S."/>
            <person name="Copeland A."/>
            <person name="Lapidus A."/>
            <person name="Goodwin L."/>
            <person name="Pitluck S."/>
            <person name="Kyrpides N."/>
            <person name="Mavromatis K."/>
            <person name="Pagani I."/>
            <person name="Ivanova N."/>
            <person name="Ovchinnikova G."/>
            <person name="Zeytun A."/>
            <person name="Detter J.C."/>
            <person name="Han C."/>
            <person name="Land M."/>
            <person name="Hauser L."/>
            <person name="Markowitz V."/>
            <person name="Cheng J.-F."/>
            <person name="Hugenholtz P."/>
            <person name="Woyke T."/>
            <person name="Wu D."/>
            <person name="Pukall R."/>
            <person name="Gehrich-Schroeter G."/>
            <person name="Brambilla E."/>
            <person name="Klenk H.-P."/>
            <person name="Eisen J.A."/>
        </authorList>
    </citation>
    <scope>NUCLEOTIDE SEQUENCE [LARGE SCALE GENOMIC DNA]</scope>
    <source>
        <strain evidence="4">DSM 21211 / LMG 22137 / NRRL B-23946 / LB-34</strain>
    </source>
</reference>
<dbReference type="InterPro" id="IPR020471">
    <property type="entry name" value="AKR"/>
</dbReference>
<dbReference type="Gene3D" id="3.20.20.100">
    <property type="entry name" value="NADP-dependent oxidoreductase domain"/>
    <property type="match status" value="1"/>
</dbReference>
<dbReference type="STRING" id="709986.Deima_0762"/>